<evidence type="ECO:0000313" key="3">
    <source>
        <dbReference type="Proteomes" id="UP000230796"/>
    </source>
</evidence>
<dbReference type="InterPro" id="IPR036388">
    <property type="entry name" value="WH-like_DNA-bd_sf"/>
</dbReference>
<dbReference type="AlphaFoldDB" id="A0A2H0VI51"/>
<dbReference type="InterPro" id="IPR011991">
    <property type="entry name" value="ArsR-like_HTH"/>
</dbReference>
<dbReference type="InterPro" id="IPR001845">
    <property type="entry name" value="HTH_ArsR_DNA-bd_dom"/>
</dbReference>
<gene>
    <name evidence="2" type="ORF">COT87_03065</name>
</gene>
<dbReference type="CDD" id="cd00090">
    <property type="entry name" value="HTH_ARSR"/>
    <property type="match status" value="1"/>
</dbReference>
<comment type="caution">
    <text evidence="2">The sequence shown here is derived from an EMBL/GenBank/DDBJ whole genome shotgun (WGS) entry which is preliminary data.</text>
</comment>
<accession>A0A2H0VI51</accession>
<dbReference type="EMBL" id="PFAF01000066">
    <property type="protein sequence ID" value="PIR98753.1"/>
    <property type="molecule type" value="Genomic_DNA"/>
</dbReference>
<evidence type="ECO:0000259" key="1">
    <source>
        <dbReference type="PROSITE" id="PS50987"/>
    </source>
</evidence>
<dbReference type="SUPFAM" id="SSF46785">
    <property type="entry name" value="Winged helix' DNA-binding domain"/>
    <property type="match status" value="1"/>
</dbReference>
<name>A0A2H0VI51_9BACT</name>
<dbReference type="PROSITE" id="PS50987">
    <property type="entry name" value="HTH_ARSR_2"/>
    <property type="match status" value="1"/>
</dbReference>
<reference evidence="3" key="1">
    <citation type="submission" date="2017-09" db="EMBL/GenBank/DDBJ databases">
        <title>Depth-based differentiation of microbial function through sediment-hosted aquifers and enrichment of novel symbionts in the deep terrestrial subsurface.</title>
        <authorList>
            <person name="Probst A.J."/>
            <person name="Ladd B."/>
            <person name="Jarett J.K."/>
            <person name="Geller-Mcgrath D.E."/>
            <person name="Sieber C.M.K."/>
            <person name="Emerson J.B."/>
            <person name="Anantharaman K."/>
            <person name="Thomas B.C."/>
            <person name="Malmstrom R."/>
            <person name="Stieglmeier M."/>
            <person name="Klingl A."/>
            <person name="Woyke T."/>
            <person name="Ryan C.M."/>
            <person name="Banfield J.F."/>
        </authorList>
    </citation>
    <scope>NUCLEOTIDE SEQUENCE [LARGE SCALE GENOMIC DNA]</scope>
</reference>
<proteinExistence type="predicted"/>
<evidence type="ECO:0000313" key="2">
    <source>
        <dbReference type="EMBL" id="PIR98753.1"/>
    </source>
</evidence>
<dbReference type="Gene3D" id="1.10.10.10">
    <property type="entry name" value="Winged helix-like DNA-binding domain superfamily/Winged helix DNA-binding domain"/>
    <property type="match status" value="1"/>
</dbReference>
<dbReference type="Pfam" id="PF01022">
    <property type="entry name" value="HTH_5"/>
    <property type="match status" value="1"/>
</dbReference>
<feature type="non-terminal residue" evidence="2">
    <location>
        <position position="53"/>
    </location>
</feature>
<sequence length="53" mass="5912">MKASVLHITARYFKSLGHAKRLEIITILQGHSLTVNQIAQMTGLRQATVSQHL</sequence>
<dbReference type="Proteomes" id="UP000230796">
    <property type="component" value="Unassembled WGS sequence"/>
</dbReference>
<feature type="domain" description="HTH arsR-type" evidence="1">
    <location>
        <begin position="1"/>
        <end position="53"/>
    </location>
</feature>
<dbReference type="InterPro" id="IPR036390">
    <property type="entry name" value="WH_DNA-bd_sf"/>
</dbReference>
<dbReference type="GO" id="GO:0003700">
    <property type="term" value="F:DNA-binding transcription factor activity"/>
    <property type="evidence" value="ECO:0007669"/>
    <property type="project" value="InterPro"/>
</dbReference>
<organism evidence="2 3">
    <name type="scientific">Candidatus Collierbacteria bacterium CG10_big_fil_rev_8_21_14_0_10_44_9</name>
    <dbReference type="NCBI Taxonomy" id="1974535"/>
    <lineage>
        <taxon>Bacteria</taxon>
        <taxon>Candidatus Collieribacteriota</taxon>
    </lineage>
</organism>
<protein>
    <submittedName>
        <fullName evidence="2">Transcriptional regulator</fullName>
    </submittedName>
</protein>